<keyword evidence="3" id="KW-0560">Oxidoreductase</keyword>
<evidence type="ECO:0000313" key="4">
    <source>
        <dbReference type="EMBL" id="KAK9423205.1"/>
    </source>
</evidence>
<protein>
    <submittedName>
        <fullName evidence="4">Uncharacterized protein</fullName>
    </submittedName>
</protein>
<evidence type="ECO:0000256" key="2">
    <source>
        <dbReference type="ARBA" id="ARBA00022857"/>
    </source>
</evidence>
<dbReference type="Pfam" id="PF00106">
    <property type="entry name" value="adh_short"/>
    <property type="match status" value="1"/>
</dbReference>
<dbReference type="EMBL" id="JARVKF010000090">
    <property type="protein sequence ID" value="KAK9423205.1"/>
    <property type="molecule type" value="Genomic_DNA"/>
</dbReference>
<keyword evidence="5" id="KW-1185">Reference proteome</keyword>
<organism evidence="4 5">
    <name type="scientific">Seiridium unicorne</name>
    <dbReference type="NCBI Taxonomy" id="138068"/>
    <lineage>
        <taxon>Eukaryota</taxon>
        <taxon>Fungi</taxon>
        <taxon>Dikarya</taxon>
        <taxon>Ascomycota</taxon>
        <taxon>Pezizomycotina</taxon>
        <taxon>Sordariomycetes</taxon>
        <taxon>Xylariomycetidae</taxon>
        <taxon>Amphisphaeriales</taxon>
        <taxon>Sporocadaceae</taxon>
        <taxon>Seiridium</taxon>
    </lineage>
</organism>
<dbReference type="PANTHER" id="PTHR24320">
    <property type="entry name" value="RETINOL DEHYDROGENASE"/>
    <property type="match status" value="1"/>
</dbReference>
<proteinExistence type="inferred from homology"/>
<dbReference type="InterPro" id="IPR002347">
    <property type="entry name" value="SDR_fam"/>
</dbReference>
<reference evidence="4 5" key="1">
    <citation type="journal article" date="2024" name="J. Plant Pathol.">
        <title>Sequence and assembly of the genome of Seiridium unicorne, isolate CBS 538.82, causal agent of cypress canker disease.</title>
        <authorList>
            <person name="Scali E."/>
            <person name="Rocca G.D."/>
            <person name="Danti R."/>
            <person name="Garbelotto M."/>
            <person name="Barberini S."/>
            <person name="Baroncelli R."/>
            <person name="Emiliani G."/>
        </authorList>
    </citation>
    <scope>NUCLEOTIDE SEQUENCE [LARGE SCALE GENOMIC DNA]</scope>
    <source>
        <strain evidence="4 5">BM-138-508</strain>
    </source>
</reference>
<evidence type="ECO:0000256" key="1">
    <source>
        <dbReference type="ARBA" id="ARBA00006484"/>
    </source>
</evidence>
<evidence type="ECO:0000256" key="3">
    <source>
        <dbReference type="ARBA" id="ARBA00023002"/>
    </source>
</evidence>
<dbReference type="Gene3D" id="3.40.50.720">
    <property type="entry name" value="NAD(P)-binding Rossmann-like Domain"/>
    <property type="match status" value="1"/>
</dbReference>
<comment type="caution">
    <text evidence="4">The sequence shown here is derived from an EMBL/GenBank/DDBJ whole genome shotgun (WGS) entry which is preliminary data.</text>
</comment>
<dbReference type="InterPro" id="IPR036291">
    <property type="entry name" value="NAD(P)-bd_dom_sf"/>
</dbReference>
<accession>A0ABR2V8F0</accession>
<name>A0ABR2V8F0_9PEZI</name>
<comment type="similarity">
    <text evidence="1">Belongs to the short-chain dehydrogenases/reductases (SDR) family.</text>
</comment>
<sequence>MSIPSQIFPPCPTFTEKDLPDLKGKVYIVTGAAAGIGLELARMLYGKNGTVYIATRSVEKINRAFGNIKASYPNSQGTLQELVLDLANLATIKPAVQKFLAQEQRLDVLFHNAGVMVTPVDAKTVQGHELQLGTNTIGPFLLTRLLEPILVSTAKQSPTGSVRIVWVASIIALGTPKGGVVWDKQLDGPTLLDSPGANYMQSKAGLVFLAHEYSRKLGKEGILSMSLHPGLTKTELQRHMPAPVRALMGVVFKGPEAGALTEIFAGFSPEITRENNGRYIIPWGRFGPLPEHVAAGLKSKDEGVSILMVHWQNIHTPINLDATLPVQVETLFPLRKPDPEPSDPTLTFTSQRRISGTSFPLNSAQQDFKLQSGYSAYSFASRGAMAEQRNESASKAKFTFIPLDQLEKWKMTLKCLYGATVVVSMEEGKYDLDLSIVELPKAKILTEEEIRNKELQEKRAMVVSSQQIIKWFPKWEQYIVATATVTPAGSFGVVHLPFKGKGFLDLVGIAHETPTTDEESALASLANHLDETRIDQLIFSSVHQLLDPALPKWLSHDLRSLGHARWLEVAYQFGLEDIFQRAACELAFLETISSAQRTLIVTIRMVPWEAIRR</sequence>
<dbReference type="SUPFAM" id="SSF51735">
    <property type="entry name" value="NAD(P)-binding Rossmann-fold domains"/>
    <property type="match status" value="1"/>
</dbReference>
<keyword evidence="2" id="KW-0521">NADP</keyword>
<dbReference type="PANTHER" id="PTHR24320:SF236">
    <property type="entry name" value="SHORT-CHAIN DEHYDROGENASE-RELATED"/>
    <property type="match status" value="1"/>
</dbReference>
<dbReference type="PRINTS" id="PR00081">
    <property type="entry name" value="GDHRDH"/>
</dbReference>
<dbReference type="Proteomes" id="UP001408356">
    <property type="component" value="Unassembled WGS sequence"/>
</dbReference>
<gene>
    <name evidence="4" type="ORF">SUNI508_04499</name>
</gene>
<evidence type="ECO:0000313" key="5">
    <source>
        <dbReference type="Proteomes" id="UP001408356"/>
    </source>
</evidence>